<feature type="compositionally biased region" description="Low complexity" evidence="5">
    <location>
        <begin position="270"/>
        <end position="282"/>
    </location>
</feature>
<feature type="compositionally biased region" description="Low complexity" evidence="5">
    <location>
        <begin position="104"/>
        <end position="120"/>
    </location>
</feature>
<keyword evidence="8" id="KW-1185">Reference proteome</keyword>
<dbReference type="InterPro" id="IPR025574">
    <property type="entry name" value="Nucleoporin_FG_rpt"/>
</dbReference>
<dbReference type="OMA" id="NVMKRDT"/>
<name>Q5KAN8_CRYD1</name>
<feature type="compositionally biased region" description="Low complexity" evidence="5">
    <location>
        <begin position="299"/>
        <end position="309"/>
    </location>
</feature>
<evidence type="ECO:0000256" key="4">
    <source>
        <dbReference type="ARBA" id="ARBA00023242"/>
    </source>
</evidence>
<dbReference type="STRING" id="214684.Q5KAN8"/>
<evidence type="ECO:0000256" key="2">
    <source>
        <dbReference type="ARBA" id="ARBA00022448"/>
    </source>
</evidence>
<feature type="compositionally biased region" description="Low complexity" evidence="5">
    <location>
        <begin position="139"/>
        <end position="149"/>
    </location>
</feature>
<dbReference type="InParanoid" id="Q5KAN8"/>
<keyword evidence="3" id="KW-0509">mRNA transport</keyword>
<dbReference type="GO" id="GO:0006999">
    <property type="term" value="P:nuclear pore organization"/>
    <property type="evidence" value="ECO:0000318"/>
    <property type="project" value="GO_Central"/>
</dbReference>
<dbReference type="eggNOG" id="KOG3091">
    <property type="taxonomic scope" value="Eukaryota"/>
</dbReference>
<feature type="domain" description="Nucleoporin Nup54 alpha-helical" evidence="6">
    <location>
        <begin position="366"/>
        <end position="517"/>
    </location>
</feature>
<feature type="compositionally biased region" description="Low complexity" evidence="5">
    <location>
        <begin position="39"/>
        <end position="62"/>
    </location>
</feature>
<evidence type="ECO:0000256" key="1">
    <source>
        <dbReference type="ARBA" id="ARBA00004567"/>
    </source>
</evidence>
<dbReference type="RefSeq" id="XP_567483.1">
    <property type="nucleotide sequence ID" value="XM_567483.2"/>
</dbReference>
<dbReference type="InterPro" id="IPR025712">
    <property type="entry name" value="Nup54_alpha-helical_dom"/>
</dbReference>
<dbReference type="Pfam" id="PF13874">
    <property type="entry name" value="Nup54"/>
    <property type="match status" value="1"/>
</dbReference>
<comment type="subcellular location">
    <subcellularLocation>
        <location evidence="1">Nucleus</location>
        <location evidence="1">Nuclear pore complex</location>
    </subcellularLocation>
</comment>
<evidence type="ECO:0000313" key="7">
    <source>
        <dbReference type="EMBL" id="AAW45966.1"/>
    </source>
</evidence>
<feature type="compositionally biased region" description="Polar residues" evidence="5">
    <location>
        <begin position="289"/>
        <end position="298"/>
    </location>
</feature>
<keyword evidence="4" id="KW-0539">Nucleus</keyword>
<dbReference type="PANTHER" id="PTHR13000:SF0">
    <property type="entry name" value="NUCLEOPORIN P54"/>
    <property type="match status" value="1"/>
</dbReference>
<evidence type="ECO:0000259" key="6">
    <source>
        <dbReference type="Pfam" id="PF13874"/>
    </source>
</evidence>
<organism evidence="7 8">
    <name type="scientific">Cryptococcus deneoformans (strain JEC21 / ATCC MYA-565)</name>
    <name type="common">Cryptococcus neoformans var. neoformans serotype D</name>
    <dbReference type="NCBI Taxonomy" id="214684"/>
    <lineage>
        <taxon>Eukaryota</taxon>
        <taxon>Fungi</taxon>
        <taxon>Dikarya</taxon>
        <taxon>Basidiomycota</taxon>
        <taxon>Agaricomycotina</taxon>
        <taxon>Tremellomycetes</taxon>
        <taxon>Tremellales</taxon>
        <taxon>Cryptococcaceae</taxon>
        <taxon>Cryptococcus</taxon>
        <taxon>Cryptococcus neoformans species complex</taxon>
    </lineage>
</organism>
<keyword evidence="3" id="KW-0653">Protein transport</keyword>
<dbReference type="KEGG" id="cne:CNJ01040"/>
<dbReference type="GeneID" id="3254116"/>
<proteinExistence type="predicted"/>
<evidence type="ECO:0000313" key="8">
    <source>
        <dbReference type="Proteomes" id="UP000002149"/>
    </source>
</evidence>
<dbReference type="GO" id="GO:0036228">
    <property type="term" value="P:protein localization to nuclear inner membrane"/>
    <property type="evidence" value="ECO:0000318"/>
    <property type="project" value="GO_Central"/>
</dbReference>
<gene>
    <name evidence="7" type="ordered locus">CNJ01040</name>
</gene>
<keyword evidence="2" id="KW-0813">Transport</keyword>
<dbReference type="GO" id="GO:0017056">
    <property type="term" value="F:structural constituent of nuclear pore"/>
    <property type="evidence" value="ECO:0000318"/>
    <property type="project" value="GO_Central"/>
</dbReference>
<keyword evidence="3" id="KW-0906">Nuclear pore complex</keyword>
<feature type="region of interest" description="Disordered" evidence="5">
    <location>
        <begin position="1"/>
        <end position="309"/>
    </location>
</feature>
<feature type="compositionally biased region" description="Gly residues" evidence="5">
    <location>
        <begin position="1"/>
        <end position="10"/>
    </location>
</feature>
<dbReference type="Pfam" id="PF13634">
    <property type="entry name" value="Nucleoporin_FG"/>
    <property type="match status" value="3"/>
</dbReference>
<dbReference type="OrthoDB" id="6162375at2759"/>
<accession>Q5KAN8</accession>
<dbReference type="PaxDb" id="214684-Q5KAN8"/>
<dbReference type="HOGENOM" id="CLU_023804_2_0_1"/>
<sequence length="581" mass="61176">MSFGGFGQAAGGAKPLFGGFGQQPTTSAQPATTGGGLFGSQSQPQQQPQQQQQSTGGLFGSQPKPAGTGMFGSTSQPQQGQQGGGLFGSTTGAGTTGTEGGFFGSTTQQQQQQQQQQPSGGLFGSTASAPAQGGGGLFGQTQQPQQQPQTGGGLFGSTAGTAGTSTGGLFGQQNQNQQKPAGGLFGSTAAPATGAGLFGSTQQQPQQQQGGGFFGSTTQQPSQTGGLFGSAAQPQQQQGQQQGGGLFGNLGQSQAKPTGGLFGGSAFGAQPQQQQQQPQQQQGGLFGSTFGQSTNQVNQLQQSQAPHQSMQQSVFGVKKEMDIESRIKAVQNAWDTSSPDCRFKYFFYNVVEEGTANRYGRPAGANDDAKWAKALRDNPDPNSMVPVLAVGWADVKKRQQLQENLASVHQERIKEITAALAHTRQTSLSSSIRLANLQARQSQLVHRLIHLAAQTPQHVPIIQSTVFKQEEADMAKQLEGVKAELEGHGRNSVKRVEARGEVSRGRLLGQVNELWGQLEEIRRKRKVRGPDGREQWVGDEKMLSEIAEVLATQQTALQKLSDLAQDANLDADVMLSHGGDR</sequence>
<keyword evidence="3" id="KW-0811">Translocation</keyword>
<feature type="compositionally biased region" description="Low complexity" evidence="5">
    <location>
        <begin position="198"/>
        <end position="208"/>
    </location>
</feature>
<dbReference type="EMBL" id="AE017350">
    <property type="protein sequence ID" value="AAW45966.1"/>
    <property type="molecule type" value="Genomic_DNA"/>
</dbReference>
<dbReference type="InterPro" id="IPR024864">
    <property type="entry name" value="Nup54/Nup57/Nup44"/>
</dbReference>
<feature type="compositionally biased region" description="Low complexity" evidence="5">
    <location>
        <begin position="22"/>
        <end position="32"/>
    </location>
</feature>
<dbReference type="GO" id="GO:0006607">
    <property type="term" value="P:NLS-bearing protein import into nucleus"/>
    <property type="evidence" value="ECO:0000318"/>
    <property type="project" value="GO_Central"/>
</dbReference>
<feature type="compositionally biased region" description="Low complexity" evidence="5">
    <location>
        <begin position="71"/>
        <end position="80"/>
    </location>
</feature>
<dbReference type="AlphaFoldDB" id="Q5KAN8"/>
<accession>Q55KT9</accession>
<dbReference type="VEuPathDB" id="FungiDB:CNJ01040"/>
<dbReference type="GO" id="GO:0044613">
    <property type="term" value="C:nuclear pore central transport channel"/>
    <property type="evidence" value="ECO:0000318"/>
    <property type="project" value="GO_Central"/>
</dbReference>
<protein>
    <recommendedName>
        <fullName evidence="6">Nucleoporin Nup54 alpha-helical domain-containing protein</fullName>
    </recommendedName>
</protein>
<dbReference type="PANTHER" id="PTHR13000">
    <property type="entry name" value="NUCLEOPORIN P54"/>
    <property type="match status" value="1"/>
</dbReference>
<feature type="compositionally biased region" description="Gly residues" evidence="5">
    <location>
        <begin position="94"/>
        <end position="103"/>
    </location>
</feature>
<reference evidence="7 8" key="1">
    <citation type="journal article" date="2005" name="Science">
        <title>The genome of the basidiomycetous yeast and human pathogen Cryptococcus neoformans.</title>
        <authorList>
            <person name="Loftus B.J."/>
            <person name="Fung E."/>
            <person name="Roncaglia P."/>
            <person name="Rowley D."/>
            <person name="Amedeo P."/>
            <person name="Bruno D."/>
            <person name="Vamathevan J."/>
            <person name="Miranda M."/>
            <person name="Anderson I.J."/>
            <person name="Fraser J.A."/>
            <person name="Allen J.E."/>
            <person name="Bosdet I.E."/>
            <person name="Brent M.R."/>
            <person name="Chiu R."/>
            <person name="Doering T.L."/>
            <person name="Donlin M.J."/>
            <person name="D'Souza C.A."/>
            <person name="Fox D.S."/>
            <person name="Grinberg V."/>
            <person name="Fu J."/>
            <person name="Fukushima M."/>
            <person name="Haas B.J."/>
            <person name="Huang J.C."/>
            <person name="Janbon G."/>
            <person name="Jones S.J."/>
            <person name="Koo H.L."/>
            <person name="Krzywinski M.I."/>
            <person name="Kwon-Chung J.K."/>
            <person name="Lengeler K.B."/>
            <person name="Maiti R."/>
            <person name="Marra M.A."/>
            <person name="Marra R.E."/>
            <person name="Mathewson C.A."/>
            <person name="Mitchell T.G."/>
            <person name="Pertea M."/>
            <person name="Riggs F.R."/>
            <person name="Salzberg S.L."/>
            <person name="Schein J.E."/>
            <person name="Shvartsbeyn A."/>
            <person name="Shin H."/>
            <person name="Shumway M."/>
            <person name="Specht C.A."/>
            <person name="Suh B.B."/>
            <person name="Tenney A."/>
            <person name="Utterback T.R."/>
            <person name="Wickes B.L."/>
            <person name="Wortman J.R."/>
            <person name="Wye N.H."/>
            <person name="Kronstad J.W."/>
            <person name="Lodge J.K."/>
            <person name="Heitman J."/>
            <person name="Davis R.W."/>
            <person name="Fraser C.M."/>
            <person name="Hyman R.W."/>
        </authorList>
    </citation>
    <scope>NUCLEOTIDE SEQUENCE [LARGE SCALE GENOMIC DNA]</scope>
    <source>
        <strain evidence="8">JEC21 / ATCC MYA-565</strain>
    </source>
</reference>
<dbReference type="Proteomes" id="UP000002149">
    <property type="component" value="Chromosome 10"/>
</dbReference>
<evidence type="ECO:0000256" key="5">
    <source>
        <dbReference type="SAM" id="MobiDB-lite"/>
    </source>
</evidence>
<evidence type="ECO:0000256" key="3">
    <source>
        <dbReference type="ARBA" id="ARBA00023132"/>
    </source>
</evidence>
<feature type="compositionally biased region" description="Low complexity" evidence="5">
    <location>
        <begin position="229"/>
        <end position="240"/>
    </location>
</feature>